<reference evidence="1 2" key="1">
    <citation type="submission" date="2021-06" db="EMBL/GenBank/DDBJ databases">
        <authorList>
            <person name="Criscuolo A."/>
        </authorList>
    </citation>
    <scope>NUCLEOTIDE SEQUENCE [LARGE SCALE GENOMIC DNA]</scope>
    <source>
        <strain evidence="2">CIP 111802</strain>
    </source>
</reference>
<evidence type="ECO:0000313" key="1">
    <source>
        <dbReference type="EMBL" id="CAG7615572.1"/>
    </source>
</evidence>
<sequence length="139" mass="15116">MYVIISPKRILIVGTMVLTITAGMGLWNKEAAASPFQSLLERIDSHNKQIAAKDDFLRVLGASSDEELYDSLLEGKSLADIAAGNQADVDNIINLQVAELTAQLDSRLADGSLLPHQYRAQKAELEEIIKKSVYGESSA</sequence>
<gene>
    <name evidence="1" type="ORF">PAECIP111802_00185</name>
</gene>
<comment type="caution">
    <text evidence="1">The sequence shown here is derived from an EMBL/GenBank/DDBJ whole genome shotgun (WGS) entry which is preliminary data.</text>
</comment>
<organism evidence="1 2">
    <name type="scientific">Paenibacillus allorhizosphaerae</name>
    <dbReference type="NCBI Taxonomy" id="2849866"/>
    <lineage>
        <taxon>Bacteria</taxon>
        <taxon>Bacillati</taxon>
        <taxon>Bacillota</taxon>
        <taxon>Bacilli</taxon>
        <taxon>Bacillales</taxon>
        <taxon>Paenibacillaceae</taxon>
        <taxon>Paenibacillus</taxon>
    </lineage>
</organism>
<dbReference type="Proteomes" id="UP000730618">
    <property type="component" value="Unassembled WGS sequence"/>
</dbReference>
<protein>
    <submittedName>
        <fullName evidence="1">Uncharacterized protein</fullName>
    </submittedName>
</protein>
<accession>A0ABM8VA78</accession>
<proteinExistence type="predicted"/>
<name>A0ABM8VA78_9BACL</name>
<evidence type="ECO:0000313" key="2">
    <source>
        <dbReference type="Proteomes" id="UP000730618"/>
    </source>
</evidence>
<dbReference type="EMBL" id="CAJVCE010000001">
    <property type="protein sequence ID" value="CAG7615572.1"/>
    <property type="molecule type" value="Genomic_DNA"/>
</dbReference>
<dbReference type="RefSeq" id="WP_230414575.1">
    <property type="nucleotide sequence ID" value="NZ_CAJVCE010000001.1"/>
</dbReference>
<keyword evidence="2" id="KW-1185">Reference proteome</keyword>